<name>A0A0F9BJF7_9ZZZZ</name>
<organism evidence="1">
    <name type="scientific">marine sediment metagenome</name>
    <dbReference type="NCBI Taxonomy" id="412755"/>
    <lineage>
        <taxon>unclassified sequences</taxon>
        <taxon>metagenomes</taxon>
        <taxon>ecological metagenomes</taxon>
    </lineage>
</organism>
<gene>
    <name evidence="1" type="ORF">LCGC14_2782530</name>
</gene>
<comment type="caution">
    <text evidence="1">The sequence shown here is derived from an EMBL/GenBank/DDBJ whole genome shotgun (WGS) entry which is preliminary data.</text>
</comment>
<evidence type="ECO:0000313" key="1">
    <source>
        <dbReference type="EMBL" id="KKK84521.1"/>
    </source>
</evidence>
<feature type="non-terminal residue" evidence="1">
    <location>
        <position position="1"/>
    </location>
</feature>
<protein>
    <submittedName>
        <fullName evidence="1">Uncharacterized protein</fullName>
    </submittedName>
</protein>
<sequence>VTKTADFVKGISSTTVTDEFYGKKKI</sequence>
<dbReference type="AlphaFoldDB" id="A0A0F9BJF7"/>
<proteinExistence type="predicted"/>
<accession>A0A0F9BJF7</accession>
<dbReference type="EMBL" id="LAZR01051738">
    <property type="protein sequence ID" value="KKK84521.1"/>
    <property type="molecule type" value="Genomic_DNA"/>
</dbReference>
<reference evidence="1" key="1">
    <citation type="journal article" date="2015" name="Nature">
        <title>Complex archaea that bridge the gap between prokaryotes and eukaryotes.</title>
        <authorList>
            <person name="Spang A."/>
            <person name="Saw J.H."/>
            <person name="Jorgensen S.L."/>
            <person name="Zaremba-Niedzwiedzka K."/>
            <person name="Martijn J."/>
            <person name="Lind A.E."/>
            <person name="van Eijk R."/>
            <person name="Schleper C."/>
            <person name="Guy L."/>
            <person name="Ettema T.J."/>
        </authorList>
    </citation>
    <scope>NUCLEOTIDE SEQUENCE</scope>
</reference>